<comment type="subcellular location">
    <subcellularLocation>
        <location evidence="6">Cytoplasm</location>
    </subcellularLocation>
    <subcellularLocation>
        <location evidence="6">Nucleus</location>
    </subcellularLocation>
</comment>
<evidence type="ECO:0000259" key="8">
    <source>
        <dbReference type="Pfam" id="PF04762"/>
    </source>
</evidence>
<dbReference type="Pfam" id="PF23925">
    <property type="entry name" value="A-sol_ELP1"/>
    <property type="match status" value="2"/>
</dbReference>
<organism evidence="13 14">
    <name type="scientific">Suillus plorans</name>
    <dbReference type="NCBI Taxonomy" id="116603"/>
    <lineage>
        <taxon>Eukaryota</taxon>
        <taxon>Fungi</taxon>
        <taxon>Dikarya</taxon>
        <taxon>Basidiomycota</taxon>
        <taxon>Agaricomycotina</taxon>
        <taxon>Agaricomycetes</taxon>
        <taxon>Agaricomycetidae</taxon>
        <taxon>Boletales</taxon>
        <taxon>Suillineae</taxon>
        <taxon>Suillaceae</taxon>
        <taxon>Suillus</taxon>
    </lineage>
</organism>
<comment type="caution">
    <text evidence="13">The sequence shown here is derived from an EMBL/GenBank/DDBJ whole genome shotgun (WGS) entry which is preliminary data.</text>
</comment>
<dbReference type="Pfam" id="PF23936">
    <property type="entry name" value="HB_ELP1"/>
    <property type="match status" value="1"/>
</dbReference>
<evidence type="ECO:0000256" key="4">
    <source>
        <dbReference type="ARBA" id="ARBA00022694"/>
    </source>
</evidence>
<dbReference type="GO" id="GO:0003746">
    <property type="term" value="F:translation elongation factor activity"/>
    <property type="evidence" value="ECO:0007669"/>
    <property type="project" value="UniProtKB-KW"/>
</dbReference>
<dbReference type="Pfam" id="PF23797">
    <property type="entry name" value="Beta-prop_ELP1_2nd"/>
    <property type="match status" value="1"/>
</dbReference>
<dbReference type="GO" id="GO:0033588">
    <property type="term" value="C:elongator holoenzyme complex"/>
    <property type="evidence" value="ECO:0007669"/>
    <property type="project" value="InterPro"/>
</dbReference>
<evidence type="ECO:0000259" key="10">
    <source>
        <dbReference type="Pfam" id="PF23878"/>
    </source>
</evidence>
<dbReference type="InterPro" id="IPR056166">
    <property type="entry name" value="TPR_ELP1"/>
</dbReference>
<dbReference type="GO" id="GO:0005829">
    <property type="term" value="C:cytosol"/>
    <property type="evidence" value="ECO:0007669"/>
    <property type="project" value="TreeGrafter"/>
</dbReference>
<dbReference type="EMBL" id="JABBWE010000069">
    <property type="protein sequence ID" value="KAG1788331.1"/>
    <property type="molecule type" value="Genomic_DNA"/>
</dbReference>
<dbReference type="InterPro" id="IPR015943">
    <property type="entry name" value="WD40/YVTN_repeat-like_dom_sf"/>
</dbReference>
<feature type="domain" description="ELP1 alpha-solenoid" evidence="11">
    <location>
        <begin position="820"/>
        <end position="924"/>
    </location>
</feature>
<dbReference type="GO" id="GO:0000049">
    <property type="term" value="F:tRNA binding"/>
    <property type="evidence" value="ECO:0007669"/>
    <property type="project" value="TreeGrafter"/>
</dbReference>
<reference evidence="13" key="1">
    <citation type="journal article" date="2020" name="New Phytol.">
        <title>Comparative genomics reveals dynamic genome evolution in host specialist ectomycorrhizal fungi.</title>
        <authorList>
            <person name="Lofgren L.A."/>
            <person name="Nguyen N.H."/>
            <person name="Vilgalys R."/>
            <person name="Ruytinx J."/>
            <person name="Liao H.L."/>
            <person name="Branco S."/>
            <person name="Kuo A."/>
            <person name="LaButti K."/>
            <person name="Lipzen A."/>
            <person name="Andreopoulos W."/>
            <person name="Pangilinan J."/>
            <person name="Riley R."/>
            <person name="Hundley H."/>
            <person name="Na H."/>
            <person name="Barry K."/>
            <person name="Grigoriev I.V."/>
            <person name="Stajich J.E."/>
            <person name="Kennedy P.G."/>
        </authorList>
    </citation>
    <scope>NUCLEOTIDE SEQUENCE</scope>
    <source>
        <strain evidence="13">S12</strain>
    </source>
</reference>
<evidence type="ECO:0000259" key="12">
    <source>
        <dbReference type="Pfam" id="PF23936"/>
    </source>
</evidence>
<feature type="region of interest" description="Disordered" evidence="7">
    <location>
        <begin position="197"/>
        <end position="218"/>
    </location>
</feature>
<dbReference type="RefSeq" id="XP_041155584.1">
    <property type="nucleotide sequence ID" value="XM_041303906.1"/>
</dbReference>
<evidence type="ECO:0000259" key="9">
    <source>
        <dbReference type="Pfam" id="PF23797"/>
    </source>
</evidence>
<evidence type="ECO:0000313" key="14">
    <source>
        <dbReference type="Proteomes" id="UP000719766"/>
    </source>
</evidence>
<feature type="domain" description="ELP1 N-terminal second beta-propeller" evidence="9">
    <location>
        <begin position="415"/>
        <end position="722"/>
    </location>
</feature>
<feature type="domain" description="ELP1 three-helical bundle" evidence="12">
    <location>
        <begin position="1103"/>
        <end position="1274"/>
    </location>
</feature>
<dbReference type="InterPro" id="IPR006849">
    <property type="entry name" value="Elp1"/>
</dbReference>
<keyword evidence="13" id="KW-0648">Protein biosynthesis</keyword>
<name>A0A9P7DDR8_9AGAM</name>
<dbReference type="InterPro" id="IPR056165">
    <property type="entry name" value="Beta-prop_ELP1_2nd"/>
</dbReference>
<dbReference type="OrthoDB" id="40048at2759"/>
<keyword evidence="13" id="KW-0251">Elongation factor</keyword>
<proteinExistence type="inferred from homology"/>
<feature type="region of interest" description="Disordered" evidence="7">
    <location>
        <begin position="1182"/>
        <end position="1206"/>
    </location>
</feature>
<dbReference type="InterPro" id="IPR056169">
    <property type="entry name" value="HB_ELP1"/>
</dbReference>
<evidence type="ECO:0000256" key="3">
    <source>
        <dbReference type="ARBA" id="ARBA00022490"/>
    </source>
</evidence>
<gene>
    <name evidence="13" type="ORF">HD556DRAFT_1404021</name>
</gene>
<feature type="domain" description="ELP1 first N-terminal beta-propeller" evidence="8">
    <location>
        <begin position="21"/>
        <end position="381"/>
    </location>
</feature>
<dbReference type="GeneID" id="64597670"/>
<dbReference type="PANTHER" id="PTHR12747">
    <property type="entry name" value="ELONGATOR COMPLEX PROTEIN 1"/>
    <property type="match status" value="1"/>
</dbReference>
<dbReference type="GO" id="GO:0002926">
    <property type="term" value="P:tRNA wobble base 5-methoxycarbonylmethyl-2-thiouridinylation"/>
    <property type="evidence" value="ECO:0007669"/>
    <property type="project" value="TreeGrafter"/>
</dbReference>
<keyword evidence="6" id="KW-0539">Nucleus</keyword>
<evidence type="ECO:0000259" key="11">
    <source>
        <dbReference type="Pfam" id="PF23925"/>
    </source>
</evidence>
<protein>
    <recommendedName>
        <fullName evidence="5 6">Elongator complex protein 1</fullName>
    </recommendedName>
</protein>
<feature type="domain" description="ELP1 TPR" evidence="10">
    <location>
        <begin position="931"/>
        <end position="1093"/>
    </location>
</feature>
<dbReference type="PIRSF" id="PIRSF017233">
    <property type="entry name" value="IKAP"/>
    <property type="match status" value="1"/>
</dbReference>
<comment type="pathway">
    <text evidence="1">tRNA modification; 5-methoxycarbonylmethyl-2-thiouridine-tRNA biosynthesis.</text>
</comment>
<evidence type="ECO:0000256" key="1">
    <source>
        <dbReference type="ARBA" id="ARBA00005043"/>
    </source>
</evidence>
<comment type="function">
    <text evidence="6">Component of the elongator complex which is required for multiple tRNA modifications, including mcm5U (5-methoxycarbonylmethyl uridine), mcm5s2U (5-methoxycarbonylmethyl-2-thiouridine), and ncm5U (5-carbamoylmethyl uridine). The elongator complex catalyzes formation of carboxymethyluridine in the wobble base at position 34 in tRNAs.</text>
</comment>
<dbReference type="Pfam" id="PF04762">
    <property type="entry name" value="Beta-prop_ELP1_1st"/>
    <property type="match status" value="1"/>
</dbReference>
<evidence type="ECO:0000256" key="6">
    <source>
        <dbReference type="PIRNR" id="PIRNR017233"/>
    </source>
</evidence>
<dbReference type="Proteomes" id="UP000719766">
    <property type="component" value="Unassembled WGS sequence"/>
</dbReference>
<dbReference type="InterPro" id="IPR056167">
    <property type="entry name" value="A-sol_ELP1"/>
</dbReference>
<dbReference type="InterPro" id="IPR056164">
    <property type="entry name" value="Beta-prop_ELP1_1st"/>
</dbReference>
<evidence type="ECO:0000256" key="2">
    <source>
        <dbReference type="ARBA" id="ARBA00006086"/>
    </source>
</evidence>
<dbReference type="GO" id="GO:0005634">
    <property type="term" value="C:nucleus"/>
    <property type="evidence" value="ECO:0007669"/>
    <property type="project" value="UniProtKB-SubCell"/>
</dbReference>
<keyword evidence="14" id="KW-1185">Reference proteome</keyword>
<sequence length="1327" mass="148085">MRNLVPSAIKVSTLEPAHNEQISDSASSNGSQESIVAAAFDVDRGLIFAASEDAQFGVRIWRTSVDPCEWDAPVLCGSFSSIDPKVLSLRVIGESAQLVLVTRSGDTVTWQLDESGELISGPDIVGSVDSGILSVEWSPDDTLLVMITGDENLILMTSTFDVLSEAPLHTEDFGEDAPINVGWGAKETQFHGSIGRAHLKDSSQSPTQIQEDPSDDGLPRVSWRGDGAYFVVSSLARQTPQSSKGRVLRVYSNEARLQSTAEMIAGLEPSLSWRPSGNLIASTQKEIRAGPLDTQRTGKHGVVFFERNGLPHGGFNLRDDRNSRIKHLAWSSDSNVLAVHIERVDGDVVQLWTIGNYHWYLKQEISAPLSTRFTSINWHPEVSTRLLLTSPLQIIQQDYTWETCAGAKDTGCVGVIDGQKILLTPFRTQNVPPPMSSHQLLANTPTDVSSGSLFLSQVPPHISLSQSHDLLAAVWQEGHVMIWALRTRITPGGGAVMNPNLIWSANLPRELCYCRQVLFSSENDDDGEHRTISVAILGSDGSGNDRIVIHDFEHVVSSLESISATRSRTISLQQKNGRLIPHEVPGNLAWQAPDGSIFQVHREEESYSQICSFTEHCLSSQRVDAQLFVGLSAGGKIYAAISNAESALLASNVNSFTIASGFVIFTTTSHDVQFAPLENVVAILTSSQGNGMLSPTGDETKMGELASQAWQKRRVERGSRIVTAVPSTMSLVLQMPRGNLETINPRPMVMEVVKNDLDAGLWRKAFMACRKHRIDFSIIVEHNQDVFMAGIPAFVEQIEDVDYINLFLTSVGRSQLPAEVVANVCDSVRQDLENRDLTKYVNSILTAYVVKSPPDHEAGLALLLHLRGVNPSLVEEAVKYIIFLVDADRLFDTALGMYDFSLVLMVAQHAQKDPREYLPFLRELRALPQYYQHFKIDDHLKRRAKALRSLSLAGPEYFQEALDYLDTYQLYDEALAIWQGTDKYMDVLGIYGAWLFDRHEYHQAATVFVEALDARRAMISYERALQWQELFELCLKEQLDGDEITEIAYRIADELFSKKRFSESARVSLDYAKDVRQAINTLAQGNEFAEARRIITLHAKPELIDQLLLPCALDCRTQIGDDINEMREQLRKQAVRLTELRIKKVEEPDAFYNVDDPTLHNVDVMTDVSMAPTTFTRYTVAPSATSKASKRSSKTKRKMERKLGSGRKGTVDEEEYILKSVAKLVERCAATQGEIKKLLPHLLQLSKAHREEGVALQIEFDHLQCELRAAIEDIWKKPDEPTPVDSWATRMQEKAKEQLVEPLQRVSKPEMSTSEWSLKLLQRKLTP</sequence>
<keyword evidence="4" id="KW-0819">tRNA processing</keyword>
<feature type="compositionally biased region" description="Basic residues" evidence="7">
    <location>
        <begin position="1188"/>
        <end position="1200"/>
    </location>
</feature>
<dbReference type="Gene3D" id="2.130.10.10">
    <property type="entry name" value="YVTN repeat-like/Quinoprotein amine dehydrogenase"/>
    <property type="match status" value="1"/>
</dbReference>
<dbReference type="PANTHER" id="PTHR12747:SF0">
    <property type="entry name" value="ELONGATOR COMPLEX PROTEIN 1"/>
    <property type="match status" value="1"/>
</dbReference>
<dbReference type="Pfam" id="PF23878">
    <property type="entry name" value="TPR_ELP1"/>
    <property type="match status" value="1"/>
</dbReference>
<evidence type="ECO:0000256" key="5">
    <source>
        <dbReference type="ARBA" id="ARBA00029535"/>
    </source>
</evidence>
<accession>A0A9P7DDR8</accession>
<comment type="similarity">
    <text evidence="2 6">Belongs to the ELP1/IKA1 family.</text>
</comment>
<evidence type="ECO:0000313" key="13">
    <source>
        <dbReference type="EMBL" id="KAG1788331.1"/>
    </source>
</evidence>
<evidence type="ECO:0000256" key="7">
    <source>
        <dbReference type="SAM" id="MobiDB-lite"/>
    </source>
</evidence>
<keyword evidence="3 6" id="KW-0963">Cytoplasm</keyword>
<feature type="domain" description="ELP1 alpha-solenoid" evidence="11">
    <location>
        <begin position="746"/>
        <end position="811"/>
    </location>
</feature>
<dbReference type="SUPFAM" id="SSF69322">
    <property type="entry name" value="Tricorn protease domain 2"/>
    <property type="match status" value="1"/>
</dbReference>
<feature type="compositionally biased region" description="Polar residues" evidence="7">
    <location>
        <begin position="202"/>
        <end position="211"/>
    </location>
</feature>